<keyword evidence="11 12" id="KW-1208">Phospholipid metabolism</keyword>
<dbReference type="AlphaFoldDB" id="A0A1D3L468"/>
<dbReference type="KEGG" id="mcub:MCBB_1754"/>
<feature type="transmembrane region" description="Helical" evidence="12">
    <location>
        <begin position="12"/>
        <end position="28"/>
    </location>
</feature>
<dbReference type="EC" id="2.5.1.42" evidence="12"/>
<evidence type="ECO:0000256" key="10">
    <source>
        <dbReference type="ARBA" id="ARBA00023209"/>
    </source>
</evidence>
<feature type="transmembrane region" description="Helical" evidence="12">
    <location>
        <begin position="262"/>
        <end position="279"/>
    </location>
</feature>
<dbReference type="InterPro" id="IPR023547">
    <property type="entry name" value="DGGGP_synth"/>
</dbReference>
<sequence length="280" mass="30095">MNAYLEILRPGNALMAVIAIFLVALVNGDFNLNVLLAALAVFMATGAGNAVNDYFDHKIDAINKPQRPIPSGRISLKNAGIYSAALFIVATATGFYIGAIPGIIVLLSSLLMIWYAYSLKRKCLIGNFSISFLTGLCFVFGGIVVGHIYVSIVLGFYAFLMTIAREIVKDMEDVEGDKEEGATTLPITHGKKASSILAAFFMVFASLTSPVLYFMGIFNLLYLMVLLVAIIVFLSCAVSILKDTSVENTAKVSKRLKIGMGITFLAFALGSPFLAGILGF</sequence>
<dbReference type="GO" id="GO:0000287">
    <property type="term" value="F:magnesium ion binding"/>
    <property type="evidence" value="ECO:0007669"/>
    <property type="project" value="UniProtKB-UniRule"/>
</dbReference>
<comment type="pathway">
    <text evidence="12">Membrane lipid metabolism; glycerophospholipid metabolism.</text>
</comment>
<dbReference type="Proteomes" id="UP000094707">
    <property type="component" value="Chromosome I"/>
</dbReference>
<comment type="catalytic activity">
    <reaction evidence="12">
        <text>sn-3-O-(geranylgeranyl)glycerol 1-phosphate + (2E,6E,10E)-geranylgeranyl diphosphate = 2,3-bis-O-(geranylgeranyl)-sn-glycerol 1-phosphate + diphosphate</text>
        <dbReference type="Rhea" id="RHEA:18109"/>
        <dbReference type="ChEBI" id="CHEBI:33019"/>
        <dbReference type="ChEBI" id="CHEBI:57677"/>
        <dbReference type="ChEBI" id="CHEBI:58756"/>
        <dbReference type="ChEBI" id="CHEBI:58837"/>
        <dbReference type="EC" id="2.5.1.42"/>
    </reaction>
</comment>
<dbReference type="HAMAP" id="MF_01286">
    <property type="entry name" value="DGGGP_synth"/>
    <property type="match status" value="1"/>
</dbReference>
<keyword evidence="4 12" id="KW-0808">Transferase</keyword>
<evidence type="ECO:0000256" key="9">
    <source>
        <dbReference type="ARBA" id="ARBA00023136"/>
    </source>
</evidence>
<keyword evidence="10 12" id="KW-0594">Phospholipid biosynthesis</keyword>
<keyword evidence="9 12" id="KW-0472">Membrane</keyword>
<keyword evidence="7 12" id="KW-1133">Transmembrane helix</keyword>
<comment type="similarity">
    <text evidence="12">Belongs to the UbiA prenyltransferase family. DGGGP synthase subfamily.</text>
</comment>
<feature type="transmembrane region" description="Helical" evidence="12">
    <location>
        <begin position="221"/>
        <end position="241"/>
    </location>
</feature>
<keyword evidence="8 12" id="KW-0443">Lipid metabolism</keyword>
<protein>
    <recommendedName>
        <fullName evidence="12">Digeranylgeranylglyceryl phosphate synthase</fullName>
        <shortName evidence="12">DGGGP synthase</shortName>
        <shortName evidence="12">DGGGPS</shortName>
        <ecNumber evidence="12">2.5.1.42</ecNumber>
    </recommendedName>
    <alternativeName>
        <fullName evidence="12">(S)-2,3-di-O-geranylgeranylglyceryl phosphate synthase</fullName>
    </alternativeName>
    <alternativeName>
        <fullName evidence="12">Geranylgeranylglycerol-phosphate geranylgeranyltransferase</fullName>
    </alternativeName>
</protein>
<dbReference type="OrthoDB" id="11851at2157"/>
<evidence type="ECO:0000256" key="8">
    <source>
        <dbReference type="ARBA" id="ARBA00023098"/>
    </source>
</evidence>
<dbReference type="Gene3D" id="1.20.120.1780">
    <property type="entry name" value="UbiA prenyltransferase"/>
    <property type="match status" value="1"/>
</dbReference>
<name>A0A1D3L468_9EURY</name>
<dbReference type="GO" id="GO:0005886">
    <property type="term" value="C:plasma membrane"/>
    <property type="evidence" value="ECO:0007669"/>
    <property type="project" value="UniProtKB-SubCell"/>
</dbReference>
<evidence type="ECO:0000256" key="5">
    <source>
        <dbReference type="ARBA" id="ARBA00022692"/>
    </source>
</evidence>
<comment type="function">
    <text evidence="12">Prenyltransferase that catalyzes the transfer of the geranylgeranyl moiety of geranylgeranyl diphosphate (GGPP) to the C2 hydroxyl of (S)-3-O-geranylgeranylglyceryl phosphate (GGGP). This reaction is the second ether-bond-formation step in the biosynthesis of archaeal membrane lipids.</text>
</comment>
<evidence type="ECO:0000256" key="11">
    <source>
        <dbReference type="ARBA" id="ARBA00023264"/>
    </source>
</evidence>
<proteinExistence type="inferred from homology"/>
<dbReference type="Pfam" id="PF01040">
    <property type="entry name" value="UbiA"/>
    <property type="match status" value="1"/>
</dbReference>
<gene>
    <name evidence="13" type="ORF">MCBB_1754</name>
</gene>
<dbReference type="GO" id="GO:0047295">
    <property type="term" value="F:geranylgeranylglycerol-phosphate geranylgeranyltransferase activity"/>
    <property type="evidence" value="ECO:0007669"/>
    <property type="project" value="UniProtKB-UniRule"/>
</dbReference>
<evidence type="ECO:0000256" key="7">
    <source>
        <dbReference type="ARBA" id="ARBA00022989"/>
    </source>
</evidence>
<feature type="transmembrane region" description="Helical" evidence="12">
    <location>
        <begin position="149"/>
        <end position="168"/>
    </location>
</feature>
<evidence type="ECO:0000256" key="1">
    <source>
        <dbReference type="ARBA" id="ARBA00004651"/>
    </source>
</evidence>
<keyword evidence="5 12" id="KW-0812">Transmembrane</keyword>
<dbReference type="InterPro" id="IPR044878">
    <property type="entry name" value="UbiA_sf"/>
</dbReference>
<accession>A0A1D3L468</accession>
<keyword evidence="3 12" id="KW-0444">Lipid biosynthesis</keyword>
<keyword evidence="2 12" id="KW-1003">Cell membrane</keyword>
<evidence type="ECO:0000256" key="4">
    <source>
        <dbReference type="ARBA" id="ARBA00022679"/>
    </source>
</evidence>
<evidence type="ECO:0000313" key="13">
    <source>
        <dbReference type="EMBL" id="SCG86309.1"/>
    </source>
</evidence>
<evidence type="ECO:0000256" key="3">
    <source>
        <dbReference type="ARBA" id="ARBA00022516"/>
    </source>
</evidence>
<evidence type="ECO:0000256" key="6">
    <source>
        <dbReference type="ARBA" id="ARBA00022842"/>
    </source>
</evidence>
<dbReference type="PANTHER" id="PTHR42723">
    <property type="entry name" value="CHLOROPHYLL SYNTHASE"/>
    <property type="match status" value="1"/>
</dbReference>
<evidence type="ECO:0000313" key="14">
    <source>
        <dbReference type="Proteomes" id="UP000094707"/>
    </source>
</evidence>
<organism evidence="13 14">
    <name type="scientific">Methanobacterium congolense</name>
    <dbReference type="NCBI Taxonomy" id="118062"/>
    <lineage>
        <taxon>Archaea</taxon>
        <taxon>Methanobacteriati</taxon>
        <taxon>Methanobacteriota</taxon>
        <taxon>Methanomada group</taxon>
        <taxon>Methanobacteria</taxon>
        <taxon>Methanobacteriales</taxon>
        <taxon>Methanobacteriaceae</taxon>
        <taxon>Methanobacterium</taxon>
    </lineage>
</organism>
<dbReference type="PATRIC" id="fig|129848.4.peg.1796"/>
<reference evidence="13 14" key="1">
    <citation type="submission" date="2016-08" db="EMBL/GenBank/DDBJ databases">
        <authorList>
            <person name="Seilhamer J.J."/>
        </authorList>
    </citation>
    <scope>NUCLEOTIDE SEQUENCE [LARGE SCALE GENOMIC DNA]</scope>
    <source>
        <strain evidence="13">Buetzberg</strain>
    </source>
</reference>
<dbReference type="NCBIfam" id="NF009523">
    <property type="entry name" value="PRK12884.1"/>
    <property type="match status" value="1"/>
</dbReference>
<dbReference type="RefSeq" id="WP_071907385.1">
    <property type="nucleotide sequence ID" value="NZ_LT607756.1"/>
</dbReference>
<dbReference type="InterPro" id="IPR000537">
    <property type="entry name" value="UbiA_prenyltransferase"/>
</dbReference>
<evidence type="ECO:0000256" key="12">
    <source>
        <dbReference type="HAMAP-Rule" id="MF_01286"/>
    </source>
</evidence>
<dbReference type="UniPathway" id="UPA00940"/>
<comment type="subcellular location">
    <subcellularLocation>
        <location evidence="1 12">Cell membrane</location>
        <topology evidence="1 12">Multi-pass membrane protein</topology>
    </subcellularLocation>
</comment>
<keyword evidence="14" id="KW-1185">Reference proteome</keyword>
<feature type="transmembrane region" description="Helical" evidence="12">
    <location>
        <begin position="196"/>
        <end position="215"/>
    </location>
</feature>
<dbReference type="PANTHER" id="PTHR42723:SF1">
    <property type="entry name" value="CHLOROPHYLL SYNTHASE, CHLOROPLASTIC"/>
    <property type="match status" value="1"/>
</dbReference>
<evidence type="ECO:0000256" key="2">
    <source>
        <dbReference type="ARBA" id="ARBA00022475"/>
    </source>
</evidence>
<dbReference type="EMBL" id="LT607756">
    <property type="protein sequence ID" value="SCG86309.1"/>
    <property type="molecule type" value="Genomic_DNA"/>
</dbReference>
<dbReference type="Gene3D" id="1.10.357.140">
    <property type="entry name" value="UbiA prenyltransferase"/>
    <property type="match status" value="1"/>
</dbReference>
<dbReference type="GO" id="GO:0046474">
    <property type="term" value="P:glycerophospholipid biosynthetic process"/>
    <property type="evidence" value="ECO:0007669"/>
    <property type="project" value="UniProtKB-UniRule"/>
</dbReference>
<dbReference type="GeneID" id="30412593"/>
<comment type="cofactor">
    <cofactor evidence="12">
        <name>Mg(2+)</name>
        <dbReference type="ChEBI" id="CHEBI:18420"/>
    </cofactor>
</comment>
<dbReference type="InterPro" id="IPR050475">
    <property type="entry name" value="Prenyltransferase_related"/>
</dbReference>
<keyword evidence="6 12" id="KW-0460">Magnesium</keyword>
<dbReference type="CDD" id="cd13961">
    <property type="entry name" value="PT_UbiA_DGGGPS"/>
    <property type="match status" value="1"/>
</dbReference>
<dbReference type="STRING" id="118062.MCBB_1754"/>
<feature type="transmembrane region" description="Helical" evidence="12">
    <location>
        <begin position="34"/>
        <end position="55"/>
    </location>
</feature>